<proteinExistence type="predicted"/>
<organism evidence="1 2">
    <name type="scientific">Plakobranchus ocellatus</name>
    <dbReference type="NCBI Taxonomy" id="259542"/>
    <lineage>
        <taxon>Eukaryota</taxon>
        <taxon>Metazoa</taxon>
        <taxon>Spiralia</taxon>
        <taxon>Lophotrochozoa</taxon>
        <taxon>Mollusca</taxon>
        <taxon>Gastropoda</taxon>
        <taxon>Heterobranchia</taxon>
        <taxon>Euthyneura</taxon>
        <taxon>Panpulmonata</taxon>
        <taxon>Sacoglossa</taxon>
        <taxon>Placobranchoidea</taxon>
        <taxon>Plakobranchidae</taxon>
        <taxon>Plakobranchus</taxon>
    </lineage>
</organism>
<evidence type="ECO:0000313" key="1">
    <source>
        <dbReference type="EMBL" id="GFO03293.1"/>
    </source>
</evidence>
<accession>A0AAV4A7T3</accession>
<protein>
    <submittedName>
        <fullName evidence="1">Uncharacterized protein</fullName>
    </submittedName>
</protein>
<dbReference type="AlphaFoldDB" id="A0AAV4A7T3"/>
<comment type="caution">
    <text evidence="1">The sequence shown here is derived from an EMBL/GenBank/DDBJ whole genome shotgun (WGS) entry which is preliminary data.</text>
</comment>
<sequence>MTHTGPYDIELSIFWKSSKDNITSLFSLNLPWLAEETTDQSADLGTDCVACADEWAERSKESADCRHDLTPGVTTLGTETAAFIRYAGTI</sequence>
<dbReference type="Proteomes" id="UP000735302">
    <property type="component" value="Unassembled WGS sequence"/>
</dbReference>
<keyword evidence="2" id="KW-1185">Reference proteome</keyword>
<reference evidence="1 2" key="1">
    <citation type="journal article" date="2021" name="Elife">
        <title>Chloroplast acquisition without the gene transfer in kleptoplastic sea slugs, Plakobranchus ocellatus.</title>
        <authorList>
            <person name="Maeda T."/>
            <person name="Takahashi S."/>
            <person name="Yoshida T."/>
            <person name="Shimamura S."/>
            <person name="Takaki Y."/>
            <person name="Nagai Y."/>
            <person name="Toyoda A."/>
            <person name="Suzuki Y."/>
            <person name="Arimoto A."/>
            <person name="Ishii H."/>
            <person name="Satoh N."/>
            <person name="Nishiyama T."/>
            <person name="Hasebe M."/>
            <person name="Maruyama T."/>
            <person name="Minagawa J."/>
            <person name="Obokata J."/>
            <person name="Shigenobu S."/>
        </authorList>
    </citation>
    <scope>NUCLEOTIDE SEQUENCE [LARGE SCALE GENOMIC DNA]</scope>
</reference>
<gene>
    <name evidence="1" type="ORF">PoB_002979800</name>
</gene>
<evidence type="ECO:0000313" key="2">
    <source>
        <dbReference type="Proteomes" id="UP000735302"/>
    </source>
</evidence>
<name>A0AAV4A7T3_9GAST</name>
<dbReference type="EMBL" id="BLXT01003724">
    <property type="protein sequence ID" value="GFO03293.1"/>
    <property type="molecule type" value="Genomic_DNA"/>
</dbReference>